<gene>
    <name evidence="1" type="ORF">RPERSI_LOCUS24356</name>
</gene>
<organism evidence="1 2">
    <name type="scientific">Racocetra persica</name>
    <dbReference type="NCBI Taxonomy" id="160502"/>
    <lineage>
        <taxon>Eukaryota</taxon>
        <taxon>Fungi</taxon>
        <taxon>Fungi incertae sedis</taxon>
        <taxon>Mucoromycota</taxon>
        <taxon>Glomeromycotina</taxon>
        <taxon>Glomeromycetes</taxon>
        <taxon>Diversisporales</taxon>
        <taxon>Gigasporaceae</taxon>
        <taxon>Racocetra</taxon>
    </lineage>
</organism>
<accession>A0ACA9RX93</accession>
<evidence type="ECO:0000313" key="2">
    <source>
        <dbReference type="Proteomes" id="UP000789920"/>
    </source>
</evidence>
<comment type="caution">
    <text evidence="1">The sequence shown here is derived from an EMBL/GenBank/DDBJ whole genome shotgun (WGS) entry which is preliminary data.</text>
</comment>
<protein>
    <submittedName>
        <fullName evidence="1">34577_t:CDS:1</fullName>
    </submittedName>
</protein>
<feature type="non-terminal residue" evidence="1">
    <location>
        <position position="45"/>
    </location>
</feature>
<name>A0ACA9RX93_9GLOM</name>
<evidence type="ECO:0000313" key="1">
    <source>
        <dbReference type="EMBL" id="CAG8816008.1"/>
    </source>
</evidence>
<proteinExistence type="predicted"/>
<dbReference type="Proteomes" id="UP000789920">
    <property type="component" value="Unassembled WGS sequence"/>
</dbReference>
<dbReference type="EMBL" id="CAJVQC010078013">
    <property type="protein sequence ID" value="CAG8816008.1"/>
    <property type="molecule type" value="Genomic_DNA"/>
</dbReference>
<reference evidence="1" key="1">
    <citation type="submission" date="2021-06" db="EMBL/GenBank/DDBJ databases">
        <authorList>
            <person name="Kallberg Y."/>
            <person name="Tangrot J."/>
            <person name="Rosling A."/>
        </authorList>
    </citation>
    <scope>NUCLEOTIDE SEQUENCE</scope>
    <source>
        <strain evidence="1">MA461A</strain>
    </source>
</reference>
<sequence>MKFAFDVKKSLFYYEISSRHGKKALSSTQKLDISMSLDCELRGYT</sequence>
<keyword evidence="2" id="KW-1185">Reference proteome</keyword>